<evidence type="ECO:0000313" key="2">
    <source>
        <dbReference type="Proteomes" id="UP000030922"/>
    </source>
</evidence>
<proteinExistence type="predicted"/>
<evidence type="ECO:0000313" key="1">
    <source>
        <dbReference type="EMBL" id="AIZ94633.1"/>
    </source>
</evidence>
<dbReference type="KEGG" id="vg:26793795"/>
<dbReference type="RefSeq" id="YP_009222245.1">
    <property type="nucleotide sequence ID" value="NC_029058.1"/>
</dbReference>
<name>A0A0A7NQQ0_9CAUD</name>
<protein>
    <submittedName>
        <fullName evidence="1">Uncharacterized protein</fullName>
    </submittedName>
</protein>
<keyword evidence="2" id="KW-1185">Reference proteome</keyword>
<dbReference type="Proteomes" id="UP000030922">
    <property type="component" value="Segment"/>
</dbReference>
<reference evidence="2" key="1">
    <citation type="submission" date="2014-10" db="EMBL/GenBank/DDBJ databases">
        <title>Characterization of Lactobacillus fermentum phage vB_S_LfeInf.</title>
        <authorList>
            <person name="Liu M."/>
            <person name="Gill J.J."/>
            <person name="Berry J."/>
            <person name="Young R.III."/>
            <person name="Summer E.J."/>
        </authorList>
    </citation>
    <scope>NUCLEOTIDE SEQUENCE [LARGE SCALE GENOMIC DNA]</scope>
</reference>
<gene>
    <name evidence="1" type="ORF">LfeInf_007</name>
</gene>
<organism evidence="1 2">
    <name type="scientific">Lactobacillus phage LfeInf</name>
    <dbReference type="NCBI Taxonomy" id="1567484"/>
    <lineage>
        <taxon>Viruses</taxon>
        <taxon>Duplodnaviria</taxon>
        <taxon>Heunggongvirae</taxon>
        <taxon>Uroviricota</taxon>
        <taxon>Caudoviricetes</taxon>
        <taxon>Herelleviridae</taxon>
        <taxon>Hopescreekvirus</taxon>
        <taxon>Hopescreekvirus LfeInf</taxon>
    </lineage>
</organism>
<dbReference type="EMBL" id="KP054477">
    <property type="protein sequence ID" value="AIZ94633.1"/>
    <property type="molecule type" value="Genomic_DNA"/>
</dbReference>
<reference evidence="1 2" key="2">
    <citation type="journal article" date="2015" name="Biotechnol. Biofuels">
        <title>Bacteriophage application restores ethanol fermentation characteristics disrupted by Lactobacillus fermentum.</title>
        <authorList>
            <person name="Liu M."/>
            <person name="Bischoff K.M."/>
            <person name="Gill J.J."/>
            <person name="Mire-Criscione M.D."/>
            <person name="Berry J.D."/>
            <person name="Young R."/>
            <person name="Summer E.J."/>
        </authorList>
    </citation>
    <scope>NUCLEOTIDE SEQUENCE [LARGE SCALE GENOMIC DNA]</scope>
</reference>
<accession>A0A0A7NQQ0</accession>
<sequence length="49" mass="5254">MSSAGIKADVKAFLKAKHIKTIVLTSGKEVKLQNAKTSDLISYASKLGY</sequence>
<dbReference type="GeneID" id="26793795"/>